<evidence type="ECO:0000313" key="2">
    <source>
        <dbReference type="EMBL" id="MCL7027403.1"/>
    </source>
</evidence>
<keyword evidence="1" id="KW-0472">Membrane</keyword>
<feature type="transmembrane region" description="Helical" evidence="1">
    <location>
        <begin position="148"/>
        <end position="168"/>
    </location>
</feature>
<feature type="transmembrane region" description="Helical" evidence="1">
    <location>
        <begin position="419"/>
        <end position="437"/>
    </location>
</feature>
<sequence length="443" mass="50030">MGDEERQVLINHLSNNETKKEIKFTRSASNAGDELKNFRSCLRWMCVDQSDPLRAGLSWSLFFLLGIAVPILSHSFLACKDCDATHHRPYDANVQLSLSAVAALSFICLSKFNRKYGLRRFLFLDKLCGESERVRQGYHFQLQRSMKLLACFVLPCFAAECAYKIWWYSSGASQIPFLGNVYLSDATACILELFSWLYRTTIFFLVCVLYRLICYLQILRLQDFTKVFQEESEVESVLKEHLRIRRQLTVISHRYRGFIMLALVFVTASQFAALLSTTRTNANLNIFMAGELALCSMTLMAGVFILLRSATKITHKAQSITSLAAKWHICATLDSFEGIDGETPKAPISTCGQQRVSTVFAGSSGESDEESVDGDDQETKIILPSYTHTICFQKRQALVTYFENNRAGITVFGFMLDRTLLHTIFGISLSLVLWLLGKTVGIS</sequence>
<gene>
    <name evidence="2" type="ORF">MKW94_027184</name>
</gene>
<feature type="transmembrane region" description="Helical" evidence="1">
    <location>
        <begin position="286"/>
        <end position="307"/>
    </location>
</feature>
<name>A0AA41S6P8_PAPNU</name>
<dbReference type="Proteomes" id="UP001177140">
    <property type="component" value="Unassembled WGS sequence"/>
</dbReference>
<proteinExistence type="predicted"/>
<feature type="transmembrane region" description="Helical" evidence="1">
    <location>
        <begin position="255"/>
        <end position="274"/>
    </location>
</feature>
<organism evidence="2 3">
    <name type="scientific">Papaver nudicaule</name>
    <name type="common">Iceland poppy</name>
    <dbReference type="NCBI Taxonomy" id="74823"/>
    <lineage>
        <taxon>Eukaryota</taxon>
        <taxon>Viridiplantae</taxon>
        <taxon>Streptophyta</taxon>
        <taxon>Embryophyta</taxon>
        <taxon>Tracheophyta</taxon>
        <taxon>Spermatophyta</taxon>
        <taxon>Magnoliopsida</taxon>
        <taxon>Ranunculales</taxon>
        <taxon>Papaveraceae</taxon>
        <taxon>Papaveroideae</taxon>
        <taxon>Papaver</taxon>
    </lineage>
</organism>
<dbReference type="Pfam" id="PF12056">
    <property type="entry name" value="DUF3537"/>
    <property type="match status" value="1"/>
</dbReference>
<evidence type="ECO:0000256" key="1">
    <source>
        <dbReference type="SAM" id="Phobius"/>
    </source>
</evidence>
<dbReference type="InterPro" id="IPR021924">
    <property type="entry name" value="DUF3537"/>
</dbReference>
<feature type="transmembrane region" description="Helical" evidence="1">
    <location>
        <begin position="196"/>
        <end position="216"/>
    </location>
</feature>
<comment type="caution">
    <text evidence="2">The sequence shown here is derived from an EMBL/GenBank/DDBJ whole genome shotgun (WGS) entry which is preliminary data.</text>
</comment>
<feature type="transmembrane region" description="Helical" evidence="1">
    <location>
        <begin position="92"/>
        <end position="112"/>
    </location>
</feature>
<keyword evidence="1" id="KW-1133">Transmembrane helix</keyword>
<dbReference type="AlphaFoldDB" id="A0AA41S6P8"/>
<keyword evidence="1" id="KW-0812">Transmembrane</keyword>
<protein>
    <submittedName>
        <fullName evidence="2">Uncharacterized protein</fullName>
    </submittedName>
</protein>
<dbReference type="EMBL" id="JAJJMA010067805">
    <property type="protein sequence ID" value="MCL7027403.1"/>
    <property type="molecule type" value="Genomic_DNA"/>
</dbReference>
<dbReference type="PANTHER" id="PTHR31963">
    <property type="entry name" value="RAS GUANINE NUCLEOTIDE EXCHANGE FACTOR K"/>
    <property type="match status" value="1"/>
</dbReference>
<feature type="transmembrane region" description="Helical" evidence="1">
    <location>
        <begin position="53"/>
        <end position="72"/>
    </location>
</feature>
<evidence type="ECO:0000313" key="3">
    <source>
        <dbReference type="Proteomes" id="UP001177140"/>
    </source>
</evidence>
<keyword evidence="3" id="KW-1185">Reference proteome</keyword>
<dbReference type="PANTHER" id="PTHR31963:SF16">
    <property type="entry name" value="OS06G0635200 PROTEIN"/>
    <property type="match status" value="1"/>
</dbReference>
<accession>A0AA41S6P8</accession>
<reference evidence="2" key="1">
    <citation type="submission" date="2022-03" db="EMBL/GenBank/DDBJ databases">
        <title>A functionally conserved STORR gene fusion in Papaver species that diverged 16.8 million years ago.</title>
        <authorList>
            <person name="Catania T."/>
        </authorList>
    </citation>
    <scope>NUCLEOTIDE SEQUENCE</scope>
    <source>
        <strain evidence="2">S-191538</strain>
    </source>
</reference>